<dbReference type="EC" id="3.5.4.26" evidence="1"/>
<name>A0ACD4NWW6_9HYPH</name>
<sequence length="358" mass="37713">MAAAIRYSERHVGLTATNPSVATLLVRDGRVVGRGVTARGGRPHAERVAVDEAGEAARGATAYVTLEPCAHHGRTPPCADGLVAAGVARVVSAAADPDPRVDGKGHAILRAGGLTVLPRVMAAEAGEPLSGYLTRHARKRPEVILKIAVSRDGMIGVEGRGQVAITGTIANRQTHLLRSRVEAIMIGAGTLREDDPMLTCRLPGLESRSPLRIVLDPDLCVPQDAQLVATAGKPARTLLVHAPNAPETRRRALLEAGCELQPAERDPEGTGLALPEILEDLAATGLSSILVEGGSRIARSFLHNDLVDRLILVSSPVEIGADGVPAAITPAEARSQFALSRHYVFGADRWAEYVRRSA</sequence>
<evidence type="ECO:0000313" key="2">
    <source>
        <dbReference type="Proteomes" id="UP001163223"/>
    </source>
</evidence>
<dbReference type="Proteomes" id="UP001163223">
    <property type="component" value="Chromosome"/>
</dbReference>
<dbReference type="EC" id="1.1.1.193" evidence="1"/>
<reference evidence="1" key="1">
    <citation type="submission" date="2022-11" db="EMBL/GenBank/DDBJ databases">
        <title>beta-Carotene-producing bacterium, Jeongeuplla avenae sp. nov., alleviates the salt stress of Arabidopsis seedlings.</title>
        <authorList>
            <person name="Jiang L."/>
            <person name="Lee J."/>
        </authorList>
    </citation>
    <scope>NUCLEOTIDE SEQUENCE</scope>
    <source>
        <strain evidence="1">DY_R2A_6</strain>
    </source>
</reference>
<keyword evidence="1" id="KW-0560">Oxidoreductase</keyword>
<dbReference type="EMBL" id="CP113520">
    <property type="protein sequence ID" value="WAJ31501.1"/>
    <property type="molecule type" value="Genomic_DNA"/>
</dbReference>
<organism evidence="1 2">
    <name type="scientific">Antarcticirhabdus aurantiaca</name>
    <dbReference type="NCBI Taxonomy" id="2606717"/>
    <lineage>
        <taxon>Bacteria</taxon>
        <taxon>Pseudomonadati</taxon>
        <taxon>Pseudomonadota</taxon>
        <taxon>Alphaproteobacteria</taxon>
        <taxon>Hyphomicrobiales</taxon>
        <taxon>Aurantimonadaceae</taxon>
        <taxon>Antarcticirhabdus</taxon>
    </lineage>
</organism>
<accession>A0ACD4NWW6</accession>
<evidence type="ECO:0000313" key="1">
    <source>
        <dbReference type="EMBL" id="WAJ31501.1"/>
    </source>
</evidence>
<keyword evidence="2" id="KW-1185">Reference proteome</keyword>
<gene>
    <name evidence="1" type="primary">ribD</name>
    <name evidence="1" type="ORF">OXU80_16340</name>
</gene>
<protein>
    <submittedName>
        <fullName evidence="1">Bifunctional diaminohydroxyphosphoribosylaminopyrimidine deaminase/5-amino-6-(5-phosphoribosylamino)uracil reductase RibD</fullName>
        <ecNumber evidence="1">1.1.1.193</ecNumber>
        <ecNumber evidence="1">3.5.4.26</ecNumber>
    </submittedName>
</protein>
<proteinExistence type="predicted"/>
<keyword evidence="1" id="KW-0378">Hydrolase</keyword>